<keyword evidence="1" id="KW-0560">Oxidoreductase</keyword>
<reference evidence="3" key="1">
    <citation type="submission" date="2022-10" db="EMBL/GenBank/DDBJ databases">
        <title>Genome sequence of Actinomyces israelii ATCC 10048.</title>
        <authorList>
            <person name="Watt R.M."/>
            <person name="Tong W.M."/>
        </authorList>
    </citation>
    <scope>NUCLEOTIDE SEQUENCE</scope>
    <source>
        <strain evidence="3">ATCC 10048</strain>
    </source>
</reference>
<dbReference type="Pfam" id="PF07992">
    <property type="entry name" value="Pyr_redox_2"/>
    <property type="match status" value="1"/>
</dbReference>
<name>A0ABT4IC90_9ACTO</name>
<dbReference type="Proteomes" id="UP001072034">
    <property type="component" value="Unassembled WGS sequence"/>
</dbReference>
<dbReference type="InterPro" id="IPR036188">
    <property type="entry name" value="FAD/NAD-bd_sf"/>
</dbReference>
<organism evidence="3 4">
    <name type="scientific">Actinomyces israelii</name>
    <dbReference type="NCBI Taxonomy" id="1659"/>
    <lineage>
        <taxon>Bacteria</taxon>
        <taxon>Bacillati</taxon>
        <taxon>Actinomycetota</taxon>
        <taxon>Actinomycetes</taxon>
        <taxon>Actinomycetales</taxon>
        <taxon>Actinomycetaceae</taxon>
        <taxon>Actinomyces</taxon>
    </lineage>
</organism>
<gene>
    <name evidence="3" type="ORF">OHJ16_15085</name>
</gene>
<evidence type="ECO:0000313" key="4">
    <source>
        <dbReference type="Proteomes" id="UP001072034"/>
    </source>
</evidence>
<proteinExistence type="predicted"/>
<evidence type="ECO:0000256" key="1">
    <source>
        <dbReference type="ARBA" id="ARBA00023002"/>
    </source>
</evidence>
<protein>
    <submittedName>
        <fullName evidence="3">FAD/NAD(P)-binding oxidoreductase</fullName>
    </submittedName>
</protein>
<feature type="domain" description="FAD/NAD(P)-binding" evidence="2">
    <location>
        <begin position="10"/>
        <end position="303"/>
    </location>
</feature>
<accession>A0ABT4IC90</accession>
<dbReference type="PANTHER" id="PTHR42949">
    <property type="entry name" value="ANAEROBIC GLYCEROL-3-PHOSPHATE DEHYDROGENASE SUBUNIT B"/>
    <property type="match status" value="1"/>
</dbReference>
<dbReference type="InterPro" id="IPR023753">
    <property type="entry name" value="FAD/NAD-binding_dom"/>
</dbReference>
<keyword evidence="4" id="KW-1185">Reference proteome</keyword>
<dbReference type="PANTHER" id="PTHR42949:SF3">
    <property type="entry name" value="ANAEROBIC GLYCEROL-3-PHOSPHATE DEHYDROGENASE SUBUNIT B"/>
    <property type="match status" value="1"/>
</dbReference>
<comment type="caution">
    <text evidence="3">The sequence shown here is derived from an EMBL/GenBank/DDBJ whole genome shotgun (WGS) entry which is preliminary data.</text>
</comment>
<dbReference type="PRINTS" id="PR00368">
    <property type="entry name" value="FADPNR"/>
</dbReference>
<evidence type="ECO:0000313" key="3">
    <source>
        <dbReference type="EMBL" id="MCZ0859360.1"/>
    </source>
</evidence>
<sequence length="417" mass="45075">MPESTVVTPAVAIVGGGPAGLSVAARLAPRLPGQVLVLDREKDAGGIPRHADHPGYGIRDRKAFMTGPAYARALVREAQQAGAVIRTRTQVTGWADQDVLEATTPRGRMLVRPDAFVFATGARERPRTARRIPGGRPPGVLTTGQLQNLVHLHHRKVGTRAVVVGAELVSWSAVMTLREAGCRTEALISAYPRGESYTVFKLGGGLAFRTRVVTSSRVVVVHGKRRVTGVEIEDTRTGSRRTIECDTLVFTGDWIPDNELLRMRGIELDPAAGRAPVTDQTMRTSVDNIFSVGNVNHPVETADVVALEGRYAADRLLAHLTGARTGGEELPVRAEAPIRWITPQRYALGGPAPARRRLVAWVDEFRASPVVVARQGGRRIARRRLPWPAAPGRAFRIPSSMLEAVCPGAGEIVFSLE</sequence>
<dbReference type="EMBL" id="JAPTMY010000049">
    <property type="protein sequence ID" value="MCZ0859360.1"/>
    <property type="molecule type" value="Genomic_DNA"/>
</dbReference>
<evidence type="ECO:0000259" key="2">
    <source>
        <dbReference type="Pfam" id="PF07992"/>
    </source>
</evidence>
<dbReference type="SUPFAM" id="SSF51905">
    <property type="entry name" value="FAD/NAD(P)-binding domain"/>
    <property type="match status" value="1"/>
</dbReference>
<dbReference type="Gene3D" id="3.50.50.60">
    <property type="entry name" value="FAD/NAD(P)-binding domain"/>
    <property type="match status" value="2"/>
</dbReference>
<dbReference type="InterPro" id="IPR051691">
    <property type="entry name" value="Metab_Enz_Cyan_OpOx_G3PDH"/>
</dbReference>
<dbReference type="RefSeq" id="WP_268918581.1">
    <property type="nucleotide sequence ID" value="NZ_JAPTMY010000049.1"/>
</dbReference>